<evidence type="ECO:0000313" key="3">
    <source>
        <dbReference type="Proteomes" id="UP000298030"/>
    </source>
</evidence>
<sequence>MHMYGMDEDNESAIRNPLESLHAQRDQHYSQVLALFDEAIENVRMSAIAGEAVHSPAMPSSVQGPIAGRSTIPPATTTQPRRSARIRSAQLAKSDKQLPSRVTVPQLAEPKFSAPPTLAPEPRRSSRILKRRLEEEDQQGAPPSKSRKTKSAPRSSKRTR</sequence>
<name>A0A4Y7SJP0_COPMI</name>
<gene>
    <name evidence="2" type="ORF">FA13DRAFT_1523572</name>
</gene>
<evidence type="ECO:0000256" key="1">
    <source>
        <dbReference type="SAM" id="MobiDB-lite"/>
    </source>
</evidence>
<keyword evidence="3" id="KW-1185">Reference proteome</keyword>
<dbReference type="AlphaFoldDB" id="A0A4Y7SJP0"/>
<protein>
    <submittedName>
        <fullName evidence="2">Uncharacterized protein</fullName>
    </submittedName>
</protein>
<proteinExistence type="predicted"/>
<feature type="compositionally biased region" description="Basic residues" evidence="1">
    <location>
        <begin position="145"/>
        <end position="160"/>
    </location>
</feature>
<evidence type="ECO:0000313" key="2">
    <source>
        <dbReference type="EMBL" id="TEB22086.1"/>
    </source>
</evidence>
<reference evidence="2 3" key="1">
    <citation type="journal article" date="2019" name="Nat. Ecol. Evol.">
        <title>Megaphylogeny resolves global patterns of mushroom evolution.</title>
        <authorList>
            <person name="Varga T."/>
            <person name="Krizsan K."/>
            <person name="Foldi C."/>
            <person name="Dima B."/>
            <person name="Sanchez-Garcia M."/>
            <person name="Sanchez-Ramirez S."/>
            <person name="Szollosi G.J."/>
            <person name="Szarkandi J.G."/>
            <person name="Papp V."/>
            <person name="Albert L."/>
            <person name="Andreopoulos W."/>
            <person name="Angelini C."/>
            <person name="Antonin V."/>
            <person name="Barry K.W."/>
            <person name="Bougher N.L."/>
            <person name="Buchanan P."/>
            <person name="Buyck B."/>
            <person name="Bense V."/>
            <person name="Catcheside P."/>
            <person name="Chovatia M."/>
            <person name="Cooper J."/>
            <person name="Damon W."/>
            <person name="Desjardin D."/>
            <person name="Finy P."/>
            <person name="Geml J."/>
            <person name="Haridas S."/>
            <person name="Hughes K."/>
            <person name="Justo A."/>
            <person name="Karasinski D."/>
            <person name="Kautmanova I."/>
            <person name="Kiss B."/>
            <person name="Kocsube S."/>
            <person name="Kotiranta H."/>
            <person name="LaButti K.M."/>
            <person name="Lechner B.E."/>
            <person name="Liimatainen K."/>
            <person name="Lipzen A."/>
            <person name="Lukacs Z."/>
            <person name="Mihaltcheva S."/>
            <person name="Morgado L.N."/>
            <person name="Niskanen T."/>
            <person name="Noordeloos M.E."/>
            <person name="Ohm R.A."/>
            <person name="Ortiz-Santana B."/>
            <person name="Ovrebo C."/>
            <person name="Racz N."/>
            <person name="Riley R."/>
            <person name="Savchenko A."/>
            <person name="Shiryaev A."/>
            <person name="Soop K."/>
            <person name="Spirin V."/>
            <person name="Szebenyi C."/>
            <person name="Tomsovsky M."/>
            <person name="Tulloss R.E."/>
            <person name="Uehling J."/>
            <person name="Grigoriev I.V."/>
            <person name="Vagvolgyi C."/>
            <person name="Papp T."/>
            <person name="Martin F.M."/>
            <person name="Miettinen O."/>
            <person name="Hibbett D.S."/>
            <person name="Nagy L.G."/>
        </authorList>
    </citation>
    <scope>NUCLEOTIDE SEQUENCE [LARGE SCALE GENOMIC DNA]</scope>
    <source>
        <strain evidence="2 3">FP101781</strain>
    </source>
</reference>
<dbReference type="EMBL" id="QPFP01000097">
    <property type="protein sequence ID" value="TEB22086.1"/>
    <property type="molecule type" value="Genomic_DNA"/>
</dbReference>
<feature type="region of interest" description="Disordered" evidence="1">
    <location>
        <begin position="55"/>
        <end position="160"/>
    </location>
</feature>
<dbReference type="Proteomes" id="UP000298030">
    <property type="component" value="Unassembled WGS sequence"/>
</dbReference>
<accession>A0A4Y7SJP0</accession>
<comment type="caution">
    <text evidence="2">The sequence shown here is derived from an EMBL/GenBank/DDBJ whole genome shotgun (WGS) entry which is preliminary data.</text>
</comment>
<organism evidence="2 3">
    <name type="scientific">Coprinellus micaceus</name>
    <name type="common">Glistening ink-cap mushroom</name>
    <name type="synonym">Coprinus micaceus</name>
    <dbReference type="NCBI Taxonomy" id="71717"/>
    <lineage>
        <taxon>Eukaryota</taxon>
        <taxon>Fungi</taxon>
        <taxon>Dikarya</taxon>
        <taxon>Basidiomycota</taxon>
        <taxon>Agaricomycotina</taxon>
        <taxon>Agaricomycetes</taxon>
        <taxon>Agaricomycetidae</taxon>
        <taxon>Agaricales</taxon>
        <taxon>Agaricineae</taxon>
        <taxon>Psathyrellaceae</taxon>
        <taxon>Coprinellus</taxon>
    </lineage>
</organism>